<keyword evidence="1" id="KW-1133">Transmembrane helix</keyword>
<evidence type="ECO:0000313" key="2">
    <source>
        <dbReference type="EMBL" id="KAL3827171.1"/>
    </source>
</evidence>
<comment type="caution">
    <text evidence="2">The sequence shown here is derived from an EMBL/GenBank/DDBJ whole genome shotgun (WGS) entry which is preliminary data.</text>
</comment>
<keyword evidence="3" id="KW-1185">Reference proteome</keyword>
<accession>A0ABD3SS39</accession>
<keyword evidence="1" id="KW-0812">Transmembrane</keyword>
<proteinExistence type="predicted"/>
<protein>
    <submittedName>
        <fullName evidence="2">Uncharacterized protein</fullName>
    </submittedName>
</protein>
<organism evidence="2 3">
    <name type="scientific">Cyclostephanos tholiformis</name>
    <dbReference type="NCBI Taxonomy" id="382380"/>
    <lineage>
        <taxon>Eukaryota</taxon>
        <taxon>Sar</taxon>
        <taxon>Stramenopiles</taxon>
        <taxon>Ochrophyta</taxon>
        <taxon>Bacillariophyta</taxon>
        <taxon>Coscinodiscophyceae</taxon>
        <taxon>Thalassiosirophycidae</taxon>
        <taxon>Stephanodiscales</taxon>
        <taxon>Stephanodiscaceae</taxon>
        <taxon>Cyclostephanos</taxon>
    </lineage>
</organism>
<keyword evidence="1" id="KW-0472">Membrane</keyword>
<evidence type="ECO:0000313" key="3">
    <source>
        <dbReference type="Proteomes" id="UP001530377"/>
    </source>
</evidence>
<evidence type="ECO:0000256" key="1">
    <source>
        <dbReference type="SAM" id="Phobius"/>
    </source>
</evidence>
<sequence length="229" mass="25239">MCVIATVTTQLWCFPERVQVQVIPRFKIVDVAFSLGPRSVPSAAWLIMLLGIILAITGGALGGCGSCAEEDYYYYSYTKCGNPGSCAMMHHYIYLDVKTSPKYVCGNGGIKRHTFRFKKMGFDHATNKQATFDQYYLVEYVYGSLAHAGNVVTNEAHLLSHFNHAALCTPIVPIHADDTVNGNVVLPNILQRRNPFVPIHADNTAGGHAAPSIIQHRNDHSVVRKSMDV</sequence>
<dbReference type="Proteomes" id="UP001530377">
    <property type="component" value="Unassembled WGS sequence"/>
</dbReference>
<reference evidence="2 3" key="1">
    <citation type="submission" date="2024-10" db="EMBL/GenBank/DDBJ databases">
        <title>Updated reference genomes for cyclostephanoid diatoms.</title>
        <authorList>
            <person name="Roberts W.R."/>
            <person name="Alverson A.J."/>
        </authorList>
    </citation>
    <scope>NUCLEOTIDE SEQUENCE [LARGE SCALE GENOMIC DNA]</scope>
    <source>
        <strain evidence="2 3">AJA228-03</strain>
    </source>
</reference>
<dbReference type="AlphaFoldDB" id="A0ABD3SS39"/>
<name>A0ABD3SS39_9STRA</name>
<dbReference type="EMBL" id="JALLPB020000007">
    <property type="protein sequence ID" value="KAL3827171.1"/>
    <property type="molecule type" value="Genomic_DNA"/>
</dbReference>
<feature type="transmembrane region" description="Helical" evidence="1">
    <location>
        <begin position="43"/>
        <end position="64"/>
    </location>
</feature>
<gene>
    <name evidence="2" type="ORF">ACHAXA_006726</name>
</gene>